<dbReference type="Gene3D" id="3.30.70.2940">
    <property type="match status" value="1"/>
</dbReference>
<dbReference type="NCBIfam" id="TIGR01888">
    <property type="entry name" value="cas_cmr3"/>
    <property type="match status" value="1"/>
</dbReference>
<proteinExistence type="predicted"/>
<dbReference type="RefSeq" id="WP_048039905.1">
    <property type="nucleotide sequence ID" value="NZ_CP009509.1"/>
</dbReference>
<dbReference type="HOGENOM" id="CLU_044328_1_0_2"/>
<accession>A0A0E3PWX5</accession>
<name>A0A0E3PWX5_METMZ</name>
<evidence type="ECO:0000313" key="1">
    <source>
        <dbReference type="EMBL" id="AKB40294.1"/>
    </source>
</evidence>
<dbReference type="AlphaFoldDB" id="A0A0E3PWX5"/>
<gene>
    <name evidence="1" type="ORF">MSMAW_1303</name>
</gene>
<dbReference type="PATRIC" id="fig|1434117.4.peg.1657"/>
<organism evidence="1 2">
    <name type="scientific">Methanosarcina mazei WWM610</name>
    <dbReference type="NCBI Taxonomy" id="1434117"/>
    <lineage>
        <taxon>Archaea</taxon>
        <taxon>Methanobacteriati</taxon>
        <taxon>Methanobacteriota</taxon>
        <taxon>Stenosarchaea group</taxon>
        <taxon>Methanomicrobia</taxon>
        <taxon>Methanosarcinales</taxon>
        <taxon>Methanosarcinaceae</taxon>
        <taxon>Methanosarcina</taxon>
    </lineage>
</organism>
<dbReference type="GeneID" id="24850994"/>
<dbReference type="Proteomes" id="UP000033058">
    <property type="component" value="Chromosome"/>
</dbReference>
<dbReference type="Gene3D" id="2.60.40.4350">
    <property type="match status" value="1"/>
</dbReference>
<evidence type="ECO:0000313" key="2">
    <source>
        <dbReference type="Proteomes" id="UP000033058"/>
    </source>
</evidence>
<dbReference type="EMBL" id="CP009509">
    <property type="protein sequence ID" value="AKB40294.1"/>
    <property type="molecule type" value="Genomic_DNA"/>
</dbReference>
<dbReference type="InterPro" id="IPR010165">
    <property type="entry name" value="CRISPR-Cmr3_IIIB"/>
</dbReference>
<dbReference type="InterPro" id="IPR019117">
    <property type="entry name" value="CRISPR-assoc_protein_Cmr3"/>
</dbReference>
<dbReference type="Pfam" id="PF09700">
    <property type="entry name" value="Cas_Cmr3"/>
    <property type="match status" value="1"/>
</dbReference>
<reference evidence="1 2" key="1">
    <citation type="submission" date="2014-07" db="EMBL/GenBank/DDBJ databases">
        <title>Methanogenic archaea and the global carbon cycle.</title>
        <authorList>
            <person name="Henriksen J.R."/>
            <person name="Luke J."/>
            <person name="Reinhart S."/>
            <person name="Benedict M.N."/>
            <person name="Youngblut N.D."/>
            <person name="Metcalf M.E."/>
            <person name="Whitaker R.J."/>
            <person name="Metcalf W.W."/>
        </authorList>
    </citation>
    <scope>NUCLEOTIDE SEQUENCE [LARGE SCALE GENOMIC DNA]</scope>
    <source>
        <strain evidence="1 2">WWM610</strain>
    </source>
</reference>
<protein>
    <submittedName>
        <fullName evidence="1">CRISPR-associated RAMP Cmr3</fullName>
    </submittedName>
</protein>
<sequence length="389" mass="44820">MIQINLNPLDTLFFRDSRSFDAGEETTADFNFPSPLTFYGAIGNAVLENTPENERRKFVHGKYEHPKLGKYDEKLVDTPLKIKGLFLQEGGRIYFPSPENLWVEATKRPYVPHVLLPYENKEWLWDINDEKLRPLKMPRSDDKILDLKPLGEYIPAEEMSKYLAGKLNFRSTLKSKSEDSFFAKETRYGHAISKCSKTPEEHFLYTAVHLRFKDQLRKRNYVQSGFTVFVEGIEELDLPNKTISLGGERKKVSVKCENTMIIPEQPEILDEIQCRKRFFIYFATPAIFKNGWRLELPSEFSDATLVGAAVNKPLHISGWKSGCKTNEDVLGGKPRPIKRAVRAGSVYFFEAEYWSKEKFKEFFDKYHFGASLSDEYPSAGFGIGLIGCW</sequence>